<accession>A0AC34QSI7</accession>
<dbReference type="WBParaSite" id="JU765_v2.g1885.t1">
    <property type="protein sequence ID" value="JU765_v2.g1885.t1"/>
    <property type="gene ID" value="JU765_v2.g1885"/>
</dbReference>
<dbReference type="Proteomes" id="UP000887576">
    <property type="component" value="Unplaced"/>
</dbReference>
<proteinExistence type="predicted"/>
<name>A0AC34QSI7_9BILA</name>
<sequence>MIILNRWQMFVIYGVTLLLVHISTNGFKTNAPLFSVAPLASLILMTFGTTMAFKKKLGTAGSFAAIAFGVYYWALLPRHIFARALLFSLSSVLYLWTFVFHVKKVWRQLAIAVGIYSVGLLYYCIGDLYRSVPFLVFGISLDMLMISVTIVAAGSLWKYGVKGQRLHEAKSAALIRFMGLLIELICGSAILYNHFLKHHNFHQYMLLYYVAQFLLFLANEQTF</sequence>
<organism evidence="1 2">
    <name type="scientific">Panagrolaimus sp. JU765</name>
    <dbReference type="NCBI Taxonomy" id="591449"/>
    <lineage>
        <taxon>Eukaryota</taxon>
        <taxon>Metazoa</taxon>
        <taxon>Ecdysozoa</taxon>
        <taxon>Nematoda</taxon>
        <taxon>Chromadorea</taxon>
        <taxon>Rhabditida</taxon>
        <taxon>Tylenchina</taxon>
        <taxon>Panagrolaimomorpha</taxon>
        <taxon>Panagrolaimoidea</taxon>
        <taxon>Panagrolaimidae</taxon>
        <taxon>Panagrolaimus</taxon>
    </lineage>
</organism>
<evidence type="ECO:0000313" key="2">
    <source>
        <dbReference type="WBParaSite" id="JU765_v2.g1885.t1"/>
    </source>
</evidence>
<evidence type="ECO:0000313" key="1">
    <source>
        <dbReference type="Proteomes" id="UP000887576"/>
    </source>
</evidence>
<reference evidence="2" key="1">
    <citation type="submission" date="2022-11" db="UniProtKB">
        <authorList>
            <consortium name="WormBaseParasite"/>
        </authorList>
    </citation>
    <scope>IDENTIFICATION</scope>
</reference>
<protein>
    <submittedName>
        <fullName evidence="2">YhhN-like protein</fullName>
    </submittedName>
</protein>